<dbReference type="EMBL" id="GECU01001086">
    <property type="protein sequence ID" value="JAT06621.1"/>
    <property type="molecule type" value="Transcribed_RNA"/>
</dbReference>
<accession>A0A1B6K581</accession>
<keyword evidence="1" id="KW-0479">Metal-binding</keyword>
<keyword evidence="1" id="KW-0862">Zinc</keyword>
<reference evidence="4" key="1">
    <citation type="submission" date="2015-11" db="EMBL/GenBank/DDBJ databases">
        <title>De novo transcriptome assembly of four potential Pierce s Disease insect vectors from Arizona vineyards.</title>
        <authorList>
            <person name="Tassone E.E."/>
        </authorList>
    </citation>
    <scope>NUCLEOTIDE SEQUENCE</scope>
</reference>
<name>A0A1B6K581_9HEMI</name>
<dbReference type="PROSITE" id="PS50157">
    <property type="entry name" value="ZINC_FINGER_C2H2_2"/>
    <property type="match status" value="1"/>
</dbReference>
<organism evidence="4">
    <name type="scientific">Homalodisca liturata</name>
    <dbReference type="NCBI Taxonomy" id="320908"/>
    <lineage>
        <taxon>Eukaryota</taxon>
        <taxon>Metazoa</taxon>
        <taxon>Ecdysozoa</taxon>
        <taxon>Arthropoda</taxon>
        <taxon>Hexapoda</taxon>
        <taxon>Insecta</taxon>
        <taxon>Pterygota</taxon>
        <taxon>Neoptera</taxon>
        <taxon>Paraneoptera</taxon>
        <taxon>Hemiptera</taxon>
        <taxon>Auchenorrhyncha</taxon>
        <taxon>Membracoidea</taxon>
        <taxon>Cicadellidae</taxon>
        <taxon>Cicadellinae</taxon>
        <taxon>Proconiini</taxon>
        <taxon>Homalodisca</taxon>
    </lineage>
</organism>
<feature type="domain" description="C2H2-type" evidence="3">
    <location>
        <begin position="435"/>
        <end position="459"/>
    </location>
</feature>
<evidence type="ECO:0000259" key="3">
    <source>
        <dbReference type="PROSITE" id="PS50157"/>
    </source>
</evidence>
<feature type="compositionally biased region" description="Polar residues" evidence="2">
    <location>
        <begin position="20"/>
        <end position="32"/>
    </location>
</feature>
<sequence>FVMVTNKKSLLDNKSVSKSRVNLSTTKSISQNKPHKSEPGQLLKTKTLKDNLIIPNLFSLNSLSKAPVKRSTISRRNQHFSIRARHVKSTMNQHNLAVEEAENNKGDYNYGKKTFSKDEVEKISTKTELVLKGKFSNEKPLRRSSRVVINKHDLLDNEEIKPSSNNSYINQKYERHLIKKNSTMNSAVGTYGISVKSSDSVTENGDLPKKERPMSFICVTNNVKPQNKLVKSYADKNSLSGTEIYSDIKNSSISNSRDLMLSEKIRETEENLSGHKCEQDPNKVQRRSTKSVEENPTKEKVIYVESNYKRLNEKAKTVKNKTRHTSEISCSSLSKSFERSLTEAAVKSSHNVFENKMCEATFDSFEDFETDKLCTSSPVKSLSGDLERVASSVNSCSDNNENNASDSEIKTDSESSTSYIKEAKYFGPSLNPTTYSCTTCMLDFSSHEALLQHTTFHIF</sequence>
<feature type="non-terminal residue" evidence="4">
    <location>
        <position position="1"/>
    </location>
</feature>
<evidence type="ECO:0000256" key="1">
    <source>
        <dbReference type="PROSITE-ProRule" id="PRU00042"/>
    </source>
</evidence>
<dbReference type="InterPro" id="IPR013087">
    <property type="entry name" value="Znf_C2H2_type"/>
</dbReference>
<gene>
    <name evidence="4" type="ORF">g.15068</name>
</gene>
<feature type="region of interest" description="Disordered" evidence="2">
    <location>
        <begin position="20"/>
        <end position="40"/>
    </location>
</feature>
<proteinExistence type="predicted"/>
<feature type="region of interest" description="Disordered" evidence="2">
    <location>
        <begin position="270"/>
        <end position="295"/>
    </location>
</feature>
<dbReference type="GO" id="GO:0008270">
    <property type="term" value="F:zinc ion binding"/>
    <property type="evidence" value="ECO:0007669"/>
    <property type="project" value="UniProtKB-KW"/>
</dbReference>
<dbReference type="AlphaFoldDB" id="A0A1B6K581"/>
<feature type="compositionally biased region" description="Low complexity" evidence="2">
    <location>
        <begin position="393"/>
        <end position="406"/>
    </location>
</feature>
<keyword evidence="1" id="KW-0863">Zinc-finger</keyword>
<dbReference type="PROSITE" id="PS00028">
    <property type="entry name" value="ZINC_FINGER_C2H2_1"/>
    <property type="match status" value="1"/>
</dbReference>
<evidence type="ECO:0000256" key="2">
    <source>
        <dbReference type="SAM" id="MobiDB-lite"/>
    </source>
</evidence>
<feature type="compositionally biased region" description="Basic and acidic residues" evidence="2">
    <location>
        <begin position="270"/>
        <end position="283"/>
    </location>
</feature>
<evidence type="ECO:0000313" key="4">
    <source>
        <dbReference type="EMBL" id="JAT06621.1"/>
    </source>
</evidence>
<protein>
    <recommendedName>
        <fullName evidence="3">C2H2-type domain-containing protein</fullName>
    </recommendedName>
</protein>
<feature type="region of interest" description="Disordered" evidence="2">
    <location>
        <begin position="393"/>
        <end position="413"/>
    </location>
</feature>